<dbReference type="RefSeq" id="WP_042682711.1">
    <property type="nucleotide sequence ID" value="NZ_CABKTM010000049.1"/>
</dbReference>
<dbReference type="InterPro" id="IPR005538">
    <property type="entry name" value="LrgA/CidA"/>
</dbReference>
<feature type="transmembrane region" description="Helical" evidence="6">
    <location>
        <begin position="84"/>
        <end position="107"/>
    </location>
</feature>
<reference evidence="7" key="1">
    <citation type="submission" date="2022-07" db="EMBL/GenBank/DDBJ databases">
        <title>Enhanced cultured diversity of the mouse gut microbiota enables custom-made synthetic communities.</title>
        <authorList>
            <person name="Afrizal A."/>
        </authorList>
    </citation>
    <scope>NUCLEOTIDE SEQUENCE</scope>
    <source>
        <strain evidence="7">DSM 29482</strain>
    </source>
</reference>
<organism evidence="7 8">
    <name type="scientific">Anaerosalibacter massiliensis</name>
    <dbReference type="NCBI Taxonomy" id="1347392"/>
    <lineage>
        <taxon>Bacteria</taxon>
        <taxon>Bacillati</taxon>
        <taxon>Bacillota</taxon>
        <taxon>Tissierellia</taxon>
        <taxon>Tissierellales</taxon>
        <taxon>Sporanaerobacteraceae</taxon>
        <taxon>Anaerosalibacter</taxon>
    </lineage>
</organism>
<dbReference type="PANTHER" id="PTHR33931:SF2">
    <property type="entry name" value="HOLIN-LIKE PROTEIN CIDA"/>
    <property type="match status" value="1"/>
</dbReference>
<dbReference type="OrthoDB" id="3176438at2"/>
<accession>A0A9X2ML43</accession>
<keyword evidence="8" id="KW-1185">Reference proteome</keyword>
<dbReference type="Proteomes" id="UP001142078">
    <property type="component" value="Unassembled WGS sequence"/>
</dbReference>
<proteinExistence type="predicted"/>
<evidence type="ECO:0000313" key="7">
    <source>
        <dbReference type="EMBL" id="MCR2045040.1"/>
    </source>
</evidence>
<sequence>MKIFRQLVIIFGVLLMGHMLENIIGLPIPGTIIGMVVLLICLIIGVIKVDMIEDVSKFLLENITFFFIPAAVGIISSSEHIKQQWLPILMVTILSTIIVIGVTGFIVQALERLQKGDGGND</sequence>
<comment type="caution">
    <text evidence="7">The sequence shown here is derived from an EMBL/GenBank/DDBJ whole genome shotgun (WGS) entry which is preliminary data.</text>
</comment>
<keyword evidence="5 6" id="KW-0472">Membrane</keyword>
<evidence type="ECO:0000256" key="2">
    <source>
        <dbReference type="ARBA" id="ARBA00022475"/>
    </source>
</evidence>
<evidence type="ECO:0000256" key="4">
    <source>
        <dbReference type="ARBA" id="ARBA00022989"/>
    </source>
</evidence>
<dbReference type="PANTHER" id="PTHR33931">
    <property type="entry name" value="HOLIN-LIKE PROTEIN CIDA-RELATED"/>
    <property type="match status" value="1"/>
</dbReference>
<evidence type="ECO:0000256" key="1">
    <source>
        <dbReference type="ARBA" id="ARBA00004651"/>
    </source>
</evidence>
<evidence type="ECO:0000256" key="3">
    <source>
        <dbReference type="ARBA" id="ARBA00022692"/>
    </source>
</evidence>
<keyword evidence="4 6" id="KW-1133">Transmembrane helix</keyword>
<keyword evidence="2" id="KW-1003">Cell membrane</keyword>
<evidence type="ECO:0000256" key="5">
    <source>
        <dbReference type="ARBA" id="ARBA00023136"/>
    </source>
</evidence>
<name>A0A9X2ML43_9FIRM</name>
<feature type="transmembrane region" description="Helical" evidence="6">
    <location>
        <begin position="30"/>
        <end position="47"/>
    </location>
</feature>
<keyword evidence="3 6" id="KW-0812">Transmembrane</keyword>
<evidence type="ECO:0000313" key="8">
    <source>
        <dbReference type="Proteomes" id="UP001142078"/>
    </source>
</evidence>
<dbReference type="EMBL" id="JANJZL010000011">
    <property type="protein sequence ID" value="MCR2045040.1"/>
    <property type="molecule type" value="Genomic_DNA"/>
</dbReference>
<dbReference type="Pfam" id="PF03788">
    <property type="entry name" value="LrgA"/>
    <property type="match status" value="1"/>
</dbReference>
<dbReference type="GO" id="GO:0005886">
    <property type="term" value="C:plasma membrane"/>
    <property type="evidence" value="ECO:0007669"/>
    <property type="project" value="UniProtKB-SubCell"/>
</dbReference>
<evidence type="ECO:0000256" key="6">
    <source>
        <dbReference type="SAM" id="Phobius"/>
    </source>
</evidence>
<dbReference type="AlphaFoldDB" id="A0A9X2ML43"/>
<feature type="transmembrane region" description="Helical" evidence="6">
    <location>
        <begin position="7"/>
        <end position="24"/>
    </location>
</feature>
<protein>
    <submittedName>
        <fullName evidence="7">CidA/LrgA family protein</fullName>
    </submittedName>
</protein>
<comment type="subcellular location">
    <subcellularLocation>
        <location evidence="1">Cell membrane</location>
        <topology evidence="1">Multi-pass membrane protein</topology>
    </subcellularLocation>
</comment>
<gene>
    <name evidence="7" type="ORF">NSA23_13100</name>
</gene>
<feature type="transmembrane region" description="Helical" evidence="6">
    <location>
        <begin position="59"/>
        <end position="78"/>
    </location>
</feature>